<accession>A0A1F6TM39</accession>
<gene>
    <name evidence="1" type="ORF">A2121_02270</name>
</gene>
<dbReference type="Proteomes" id="UP000176484">
    <property type="component" value="Unassembled WGS sequence"/>
</dbReference>
<proteinExistence type="predicted"/>
<reference evidence="1 2" key="1">
    <citation type="journal article" date="2016" name="Nat. Commun.">
        <title>Thousands of microbial genomes shed light on interconnected biogeochemical processes in an aquifer system.</title>
        <authorList>
            <person name="Anantharaman K."/>
            <person name="Brown C.T."/>
            <person name="Hug L.A."/>
            <person name="Sharon I."/>
            <person name="Castelle C.J."/>
            <person name="Probst A.J."/>
            <person name="Thomas B.C."/>
            <person name="Singh A."/>
            <person name="Wilkins M.J."/>
            <person name="Karaoz U."/>
            <person name="Brodie E.L."/>
            <person name="Williams K.H."/>
            <person name="Hubbard S.S."/>
            <person name="Banfield J.F."/>
        </authorList>
    </citation>
    <scope>NUCLEOTIDE SEQUENCE [LARGE SCALE GENOMIC DNA]</scope>
</reference>
<sequence>MANIGRDSADLLAGLQIDLLSKFRNHQVSADHLKWFLHLKKEQRDQLTNATKVENLNPWSLVPGSDEKSVYIVIQSIEGEELARRGFAPPVSETIVYLVAQTRDHAGPGNPINLGKKSTLSFDIVGWDPMKRVITVRLK</sequence>
<name>A0A1F6TM39_9BACT</name>
<dbReference type="EMBL" id="MFTD01000027">
    <property type="protein sequence ID" value="OGI46190.1"/>
    <property type="molecule type" value="Genomic_DNA"/>
</dbReference>
<dbReference type="AlphaFoldDB" id="A0A1F6TM39"/>
<organism evidence="1 2">
    <name type="scientific">Candidatus Nomurabacteria bacterium GWB1_40_6</name>
    <dbReference type="NCBI Taxonomy" id="1801727"/>
    <lineage>
        <taxon>Bacteria</taxon>
        <taxon>Candidatus Nomuraibacteriota</taxon>
    </lineage>
</organism>
<evidence type="ECO:0000313" key="1">
    <source>
        <dbReference type="EMBL" id="OGI46190.1"/>
    </source>
</evidence>
<protein>
    <submittedName>
        <fullName evidence="1">Uncharacterized protein</fullName>
    </submittedName>
</protein>
<evidence type="ECO:0000313" key="2">
    <source>
        <dbReference type="Proteomes" id="UP000176484"/>
    </source>
</evidence>
<comment type="caution">
    <text evidence="1">The sequence shown here is derived from an EMBL/GenBank/DDBJ whole genome shotgun (WGS) entry which is preliminary data.</text>
</comment>